<dbReference type="Pfam" id="PF17308">
    <property type="entry name" value="Corazonin"/>
    <property type="match status" value="1"/>
</dbReference>
<feature type="chain" id="PRO_5001645326" description="Pro-corazonin" evidence="9">
    <location>
        <begin position="33"/>
        <end position="136"/>
    </location>
</feature>
<comment type="similarity">
    <text evidence="2">Belongs to the corazonin family.</text>
</comment>
<evidence type="ECO:0000256" key="9">
    <source>
        <dbReference type="SAM" id="SignalP"/>
    </source>
</evidence>
<dbReference type="AlphaFoldDB" id="A0A067RNA3"/>
<dbReference type="Proteomes" id="UP000027135">
    <property type="component" value="Unassembled WGS sequence"/>
</dbReference>
<keyword evidence="11" id="KW-1185">Reference proteome</keyword>
<accession>A0A067RNA3</accession>
<evidence type="ECO:0000256" key="7">
    <source>
        <dbReference type="ARBA" id="ARBA00023320"/>
    </source>
</evidence>
<feature type="signal peptide" evidence="9">
    <location>
        <begin position="1"/>
        <end position="32"/>
    </location>
</feature>
<sequence length="136" mass="15389">MHLNSTASSSRCRSRMTGLLLIFCCLTGSILAQTFQYSRGWTNGRKRSGPSPQMLIPSSASGERLFQNTDESSAISNPCSQLQRIRFLLGARNPQQFYFPCETWTDIFETPSEEVSERFRRKAHQDFAEGNNIEGN</sequence>
<feature type="compositionally biased region" description="Polar residues" evidence="8">
    <location>
        <begin position="56"/>
        <end position="75"/>
    </location>
</feature>
<proteinExistence type="inferred from homology"/>
<evidence type="ECO:0000313" key="11">
    <source>
        <dbReference type="Proteomes" id="UP000027135"/>
    </source>
</evidence>
<gene>
    <name evidence="10" type="ORF">L798_04569</name>
</gene>
<dbReference type="InterPro" id="IPR020190">
    <property type="entry name" value="Procorazonin"/>
</dbReference>
<evidence type="ECO:0000256" key="2">
    <source>
        <dbReference type="ARBA" id="ARBA00009635"/>
    </source>
</evidence>
<dbReference type="OrthoDB" id="6436322at2759"/>
<evidence type="ECO:0000256" key="5">
    <source>
        <dbReference type="ARBA" id="ARBA00022729"/>
    </source>
</evidence>
<protein>
    <recommendedName>
        <fullName evidence="3">Pro-corazonin</fullName>
    </recommendedName>
</protein>
<comment type="subcellular location">
    <subcellularLocation>
        <location evidence="1">Secreted</location>
    </subcellularLocation>
</comment>
<keyword evidence="5 9" id="KW-0732">Signal</keyword>
<name>A0A067RNA3_ZOONE</name>
<dbReference type="GO" id="GO:0045823">
    <property type="term" value="P:positive regulation of heart contraction"/>
    <property type="evidence" value="ECO:0007669"/>
    <property type="project" value="InterPro"/>
</dbReference>
<dbReference type="GO" id="GO:0005576">
    <property type="term" value="C:extracellular region"/>
    <property type="evidence" value="ECO:0007669"/>
    <property type="project" value="UniProtKB-SubCell"/>
</dbReference>
<dbReference type="EMBL" id="KK852568">
    <property type="protein sequence ID" value="KDR21179.1"/>
    <property type="molecule type" value="Genomic_DNA"/>
</dbReference>
<evidence type="ECO:0000256" key="3">
    <source>
        <dbReference type="ARBA" id="ARBA00014144"/>
    </source>
</evidence>
<dbReference type="GO" id="GO:0071858">
    <property type="term" value="F:corazonin receptor binding"/>
    <property type="evidence" value="ECO:0007669"/>
    <property type="project" value="InterPro"/>
</dbReference>
<evidence type="ECO:0000256" key="4">
    <source>
        <dbReference type="ARBA" id="ARBA00022525"/>
    </source>
</evidence>
<evidence type="ECO:0000256" key="6">
    <source>
        <dbReference type="ARBA" id="ARBA00022815"/>
    </source>
</evidence>
<keyword evidence="4" id="KW-0964">Secreted</keyword>
<evidence type="ECO:0000256" key="1">
    <source>
        <dbReference type="ARBA" id="ARBA00004613"/>
    </source>
</evidence>
<reference evidence="10 11" key="1">
    <citation type="journal article" date="2014" name="Nat. Commun.">
        <title>Molecular traces of alternative social organization in a termite genome.</title>
        <authorList>
            <person name="Terrapon N."/>
            <person name="Li C."/>
            <person name="Robertson H.M."/>
            <person name="Ji L."/>
            <person name="Meng X."/>
            <person name="Booth W."/>
            <person name="Chen Z."/>
            <person name="Childers C.P."/>
            <person name="Glastad K.M."/>
            <person name="Gokhale K."/>
            <person name="Gowin J."/>
            <person name="Gronenberg W."/>
            <person name="Hermansen R.A."/>
            <person name="Hu H."/>
            <person name="Hunt B.G."/>
            <person name="Huylmans A.K."/>
            <person name="Khalil S.M."/>
            <person name="Mitchell R.D."/>
            <person name="Munoz-Torres M.C."/>
            <person name="Mustard J.A."/>
            <person name="Pan H."/>
            <person name="Reese J.T."/>
            <person name="Scharf M.E."/>
            <person name="Sun F."/>
            <person name="Vogel H."/>
            <person name="Xiao J."/>
            <person name="Yang W."/>
            <person name="Yang Z."/>
            <person name="Yang Z."/>
            <person name="Zhou J."/>
            <person name="Zhu J."/>
            <person name="Brent C.S."/>
            <person name="Elsik C.G."/>
            <person name="Goodisman M.A."/>
            <person name="Liberles D.A."/>
            <person name="Roe R.M."/>
            <person name="Vargo E.L."/>
            <person name="Vilcinskas A."/>
            <person name="Wang J."/>
            <person name="Bornberg-Bauer E."/>
            <person name="Korb J."/>
            <person name="Zhang G."/>
            <person name="Liebig J."/>
        </authorList>
    </citation>
    <scope>NUCLEOTIDE SEQUENCE [LARGE SCALE GENOMIC DNA]</scope>
    <source>
        <tissue evidence="10">Whole organism</tissue>
    </source>
</reference>
<evidence type="ECO:0000313" key="10">
    <source>
        <dbReference type="EMBL" id="KDR21179.1"/>
    </source>
</evidence>
<keyword evidence="7" id="KW-0527">Neuropeptide</keyword>
<feature type="region of interest" description="Disordered" evidence="8">
    <location>
        <begin position="42"/>
        <end position="75"/>
    </location>
</feature>
<evidence type="ECO:0000256" key="8">
    <source>
        <dbReference type="SAM" id="MobiDB-lite"/>
    </source>
</evidence>
<dbReference type="InParanoid" id="A0A067RNA3"/>
<dbReference type="GO" id="GO:0007218">
    <property type="term" value="P:neuropeptide signaling pathway"/>
    <property type="evidence" value="ECO:0007669"/>
    <property type="project" value="UniProtKB-KW"/>
</dbReference>
<keyword evidence="6" id="KW-0027">Amidation</keyword>
<organism evidence="10 11">
    <name type="scientific">Zootermopsis nevadensis</name>
    <name type="common">Dampwood termite</name>
    <dbReference type="NCBI Taxonomy" id="136037"/>
    <lineage>
        <taxon>Eukaryota</taxon>
        <taxon>Metazoa</taxon>
        <taxon>Ecdysozoa</taxon>
        <taxon>Arthropoda</taxon>
        <taxon>Hexapoda</taxon>
        <taxon>Insecta</taxon>
        <taxon>Pterygota</taxon>
        <taxon>Neoptera</taxon>
        <taxon>Polyneoptera</taxon>
        <taxon>Dictyoptera</taxon>
        <taxon>Blattodea</taxon>
        <taxon>Blattoidea</taxon>
        <taxon>Termitoidae</taxon>
        <taxon>Termopsidae</taxon>
        <taxon>Zootermopsis</taxon>
    </lineage>
</organism>